<dbReference type="Proteomes" id="UP000284416">
    <property type="component" value="Unassembled WGS sequence"/>
</dbReference>
<dbReference type="PANTHER" id="PTHR33798:SF5">
    <property type="entry name" value="FLAVIN REDUCTASE LIKE DOMAIN-CONTAINING PROTEIN"/>
    <property type="match status" value="1"/>
</dbReference>
<name>A0A417YX91_9BACI</name>
<evidence type="ECO:0000313" key="6">
    <source>
        <dbReference type="EMBL" id="RHW42110.1"/>
    </source>
</evidence>
<feature type="domain" description="Flavin reductase like" evidence="5">
    <location>
        <begin position="19"/>
        <end position="175"/>
    </location>
</feature>
<comment type="cofactor">
    <cofactor evidence="1">
        <name>FMN</name>
        <dbReference type="ChEBI" id="CHEBI:58210"/>
    </cofactor>
</comment>
<dbReference type="PANTHER" id="PTHR33798">
    <property type="entry name" value="FLAVOPROTEIN OXYGENASE"/>
    <property type="match status" value="1"/>
</dbReference>
<proteinExistence type="inferred from homology"/>
<dbReference type="InterPro" id="IPR012349">
    <property type="entry name" value="Split_barrel_FMN-bd"/>
</dbReference>
<evidence type="ECO:0000256" key="4">
    <source>
        <dbReference type="ARBA" id="ARBA00038054"/>
    </source>
</evidence>
<evidence type="ECO:0000259" key="5">
    <source>
        <dbReference type="SMART" id="SM00903"/>
    </source>
</evidence>
<gene>
    <name evidence="6" type="ORF">D1B31_05600</name>
</gene>
<evidence type="ECO:0000313" key="7">
    <source>
        <dbReference type="Proteomes" id="UP000284416"/>
    </source>
</evidence>
<organism evidence="6 7">
    <name type="scientific">Neobacillus notoginsengisoli</name>
    <dbReference type="NCBI Taxonomy" id="1578198"/>
    <lineage>
        <taxon>Bacteria</taxon>
        <taxon>Bacillati</taxon>
        <taxon>Bacillota</taxon>
        <taxon>Bacilli</taxon>
        <taxon>Bacillales</taxon>
        <taxon>Bacillaceae</taxon>
        <taxon>Neobacillus</taxon>
    </lineage>
</organism>
<dbReference type="EMBL" id="QWEG01000003">
    <property type="protein sequence ID" value="RHW42110.1"/>
    <property type="molecule type" value="Genomic_DNA"/>
</dbReference>
<accession>A0A417YX91</accession>
<dbReference type="InterPro" id="IPR002563">
    <property type="entry name" value="Flavin_Rdtase-like_dom"/>
</dbReference>
<keyword evidence="3" id="KW-0288">FMN</keyword>
<reference evidence="6 7" key="1">
    <citation type="journal article" date="2017" name="Int. J. Syst. Evol. Microbiol.">
        <title>Bacillus notoginsengisoli sp. nov., a novel bacterium isolated from the rhizosphere of Panax notoginseng.</title>
        <authorList>
            <person name="Zhang M.Y."/>
            <person name="Cheng J."/>
            <person name="Cai Y."/>
            <person name="Zhang T.Y."/>
            <person name="Wu Y.Y."/>
            <person name="Manikprabhu D."/>
            <person name="Li W.J."/>
            <person name="Zhang Y.X."/>
        </authorList>
    </citation>
    <scope>NUCLEOTIDE SEQUENCE [LARGE SCALE GENOMIC DNA]</scope>
    <source>
        <strain evidence="6 7">JCM 30743</strain>
    </source>
</reference>
<keyword evidence="2" id="KW-0285">Flavoprotein</keyword>
<protein>
    <submittedName>
        <fullName evidence="6">Flavin reductase family protein</fullName>
    </submittedName>
</protein>
<evidence type="ECO:0000256" key="2">
    <source>
        <dbReference type="ARBA" id="ARBA00022630"/>
    </source>
</evidence>
<evidence type="ECO:0000256" key="1">
    <source>
        <dbReference type="ARBA" id="ARBA00001917"/>
    </source>
</evidence>
<keyword evidence="7" id="KW-1185">Reference proteome</keyword>
<comment type="similarity">
    <text evidence="4">Belongs to the flavoredoxin family.</text>
</comment>
<comment type="caution">
    <text evidence="6">The sequence shown here is derived from an EMBL/GenBank/DDBJ whole genome shotgun (WGS) entry which is preliminary data.</text>
</comment>
<dbReference type="Gene3D" id="2.30.110.10">
    <property type="entry name" value="Electron Transport, Fmn-binding Protein, Chain A"/>
    <property type="match status" value="1"/>
</dbReference>
<dbReference type="SUPFAM" id="SSF50475">
    <property type="entry name" value="FMN-binding split barrel"/>
    <property type="match status" value="1"/>
</dbReference>
<dbReference type="OrthoDB" id="9794638at2"/>
<dbReference type="GO" id="GO:0010181">
    <property type="term" value="F:FMN binding"/>
    <property type="evidence" value="ECO:0007669"/>
    <property type="project" value="InterPro"/>
</dbReference>
<evidence type="ECO:0000256" key="3">
    <source>
        <dbReference type="ARBA" id="ARBA00022643"/>
    </source>
</evidence>
<dbReference type="GO" id="GO:0016646">
    <property type="term" value="F:oxidoreductase activity, acting on the CH-NH group of donors, NAD or NADP as acceptor"/>
    <property type="evidence" value="ECO:0007669"/>
    <property type="project" value="UniProtKB-ARBA"/>
</dbReference>
<dbReference type="Pfam" id="PF01613">
    <property type="entry name" value="Flavin_Reduct"/>
    <property type="match status" value="1"/>
</dbReference>
<dbReference type="AlphaFoldDB" id="A0A417YX91"/>
<dbReference type="RefSeq" id="WP_118919765.1">
    <property type="nucleotide sequence ID" value="NZ_QWEG01000003.1"/>
</dbReference>
<dbReference type="SMART" id="SM00903">
    <property type="entry name" value="Flavin_Reduct"/>
    <property type="match status" value="1"/>
</dbReference>
<sequence>MDFTPETMQWRDAYKLLIGSVLPRPIAFVSTMNKAGIANAAPFSFFTVISADPMLVCFSPMRRGSDGAKKDTLLNIEETQEFVINIVSEGIAEKMNVCATEFPSDVDEFEVSGLTKEPSAKVQPPRIKEAKVHLECELYEVHHYGNQPGSGSLVVGKVVHIHVDDHLYDRGRILTDQLNPIGRMAGNIYTRPLASIFEIKRIVQQGDGK</sequence>